<dbReference type="AlphaFoldDB" id="A0A7W7Z2Q0"/>
<sequence length="414" mass="46663">MRVTRRQTLTLIARMAAVKRGMQTPPEILDYFRAKDLAPRFSWLDVWGEEHAHAFTVAGVTETRVLSDFRAAIDKALANGTGFEAFKSDIQSRLKPHGWWGPRQVADPEGKWKTKTVDFTRPGRLETTFWANVRSARAAGQWNRIQRTKASRPYLLYVRSTAERKRPEHLAVAGTIKPADDSWWSYWFPPNGWGCKCSVQQLDGEDRDRYLAQEGYSEDAPDLGAKTYVNRRTGEVTTIPRGIDPGWQTNPGLARARTLVSQLTGSLAEAGPERAAATIRKLWRGNWPKAVAKMDERVHLPVAASARVVDELDAKVDIVTVMNDVMVKKAGKHAAVDIESFALVQQIIDAGEWTEDREPAVRNILAVIGGVHWVLAIRRSSNGYIQVRTLFKVDARRHGEIRRREARYKAEGSE</sequence>
<evidence type="ECO:0000259" key="1">
    <source>
        <dbReference type="Pfam" id="PF04233"/>
    </source>
</evidence>
<dbReference type="Proteomes" id="UP000542353">
    <property type="component" value="Unassembled WGS sequence"/>
</dbReference>
<dbReference type="EMBL" id="JACHIH010000006">
    <property type="protein sequence ID" value="MBB5046783.1"/>
    <property type="molecule type" value="Genomic_DNA"/>
</dbReference>
<proteinExistence type="predicted"/>
<gene>
    <name evidence="2" type="ORF">HNR60_001531</name>
</gene>
<evidence type="ECO:0000313" key="2">
    <source>
        <dbReference type="EMBL" id="MBB5046783.1"/>
    </source>
</evidence>
<dbReference type="InterPro" id="IPR006528">
    <property type="entry name" value="Phage_head_morphogenesis_dom"/>
</dbReference>
<dbReference type="Pfam" id="PF04233">
    <property type="entry name" value="Phage_Mu_F"/>
    <property type="match status" value="1"/>
</dbReference>
<feature type="domain" description="Phage head morphogenesis" evidence="1">
    <location>
        <begin position="69"/>
        <end position="199"/>
    </location>
</feature>
<name>A0A7W7Z2Q0_9BRAD</name>
<protein>
    <recommendedName>
        <fullName evidence="1">Phage head morphogenesis domain-containing protein</fullName>
    </recommendedName>
</protein>
<accession>A0A7W7Z2Q0</accession>
<organism evidence="2 3">
    <name type="scientific">Rhodopseudomonas rhenobacensis</name>
    <dbReference type="NCBI Taxonomy" id="87461"/>
    <lineage>
        <taxon>Bacteria</taxon>
        <taxon>Pseudomonadati</taxon>
        <taxon>Pseudomonadota</taxon>
        <taxon>Alphaproteobacteria</taxon>
        <taxon>Hyphomicrobiales</taxon>
        <taxon>Nitrobacteraceae</taxon>
        <taxon>Rhodopseudomonas</taxon>
    </lineage>
</organism>
<comment type="caution">
    <text evidence="2">The sequence shown here is derived from an EMBL/GenBank/DDBJ whole genome shotgun (WGS) entry which is preliminary data.</text>
</comment>
<reference evidence="2 3" key="1">
    <citation type="submission" date="2020-08" db="EMBL/GenBank/DDBJ databases">
        <title>Genomic Encyclopedia of Type Strains, Phase IV (KMG-IV): sequencing the most valuable type-strain genomes for metagenomic binning, comparative biology and taxonomic classification.</title>
        <authorList>
            <person name="Goeker M."/>
        </authorList>
    </citation>
    <scope>NUCLEOTIDE SEQUENCE [LARGE SCALE GENOMIC DNA]</scope>
    <source>
        <strain evidence="2 3">DSM 12706</strain>
    </source>
</reference>
<keyword evidence="3" id="KW-1185">Reference proteome</keyword>
<evidence type="ECO:0000313" key="3">
    <source>
        <dbReference type="Proteomes" id="UP000542353"/>
    </source>
</evidence>
<dbReference type="RefSeq" id="WP_246432853.1">
    <property type="nucleotide sequence ID" value="NZ_JACHIH010000006.1"/>
</dbReference>